<dbReference type="AlphaFoldDB" id="A0AAU7CWN6"/>
<protein>
    <submittedName>
        <fullName evidence="2">Uncharacterized protein</fullName>
    </submittedName>
</protein>
<accession>A0AAU7CWN6</accession>
<gene>
    <name evidence="2" type="ORF">P4G45_12875</name>
</gene>
<keyword evidence="1" id="KW-0472">Membrane</keyword>
<reference evidence="2" key="1">
    <citation type="submission" date="2023-03" db="EMBL/GenBank/DDBJ databases">
        <title>Edaphobacter sp.</title>
        <authorList>
            <person name="Huber K.J."/>
            <person name="Papendorf J."/>
            <person name="Pilke C."/>
            <person name="Bunk B."/>
            <person name="Sproeer C."/>
            <person name="Pester M."/>
        </authorList>
    </citation>
    <scope>NUCLEOTIDE SEQUENCE</scope>
    <source>
        <strain evidence="2">DSM 109919</strain>
    </source>
</reference>
<organism evidence="2">
    <name type="scientific">Edaphobacter paludis</name>
    <dbReference type="NCBI Taxonomy" id="3035702"/>
    <lineage>
        <taxon>Bacteria</taxon>
        <taxon>Pseudomonadati</taxon>
        <taxon>Acidobacteriota</taxon>
        <taxon>Terriglobia</taxon>
        <taxon>Terriglobales</taxon>
        <taxon>Acidobacteriaceae</taxon>
        <taxon>Edaphobacter</taxon>
    </lineage>
</organism>
<dbReference type="RefSeq" id="WP_348266883.1">
    <property type="nucleotide sequence ID" value="NZ_CP121194.1"/>
</dbReference>
<keyword evidence="1" id="KW-0812">Transmembrane</keyword>
<evidence type="ECO:0000313" key="2">
    <source>
        <dbReference type="EMBL" id="XBH09373.1"/>
    </source>
</evidence>
<feature type="transmembrane region" description="Helical" evidence="1">
    <location>
        <begin position="34"/>
        <end position="59"/>
    </location>
</feature>
<sequence>MHAPTLPSTYDHSAAQSQRSTAADFLLTHPLLPILRSVFFSSLLWVFLALALYGVYSLIAPH</sequence>
<dbReference type="EMBL" id="CP121194">
    <property type="protein sequence ID" value="XBH09373.1"/>
    <property type="molecule type" value="Genomic_DNA"/>
</dbReference>
<dbReference type="KEGG" id="epl:P4G45_12875"/>
<proteinExistence type="predicted"/>
<evidence type="ECO:0000256" key="1">
    <source>
        <dbReference type="SAM" id="Phobius"/>
    </source>
</evidence>
<keyword evidence="1" id="KW-1133">Transmembrane helix</keyword>
<name>A0AAU7CWN6_9BACT</name>